<dbReference type="NCBIfam" id="TIGR01031">
    <property type="entry name" value="rpmF_bact"/>
    <property type="match status" value="1"/>
</dbReference>
<dbReference type="GO" id="GO:0015934">
    <property type="term" value="C:large ribosomal subunit"/>
    <property type="evidence" value="ECO:0007669"/>
    <property type="project" value="InterPro"/>
</dbReference>
<protein>
    <recommendedName>
        <fullName evidence="4 5">Large ribosomal subunit protein bL32</fullName>
    </recommendedName>
</protein>
<gene>
    <name evidence="5" type="primary">rpmF</name>
    <name evidence="7" type="ORF">DL1_04705</name>
</gene>
<dbReference type="InterPro" id="IPR044957">
    <property type="entry name" value="Ribosomal_bL32_bact"/>
</dbReference>
<dbReference type="PANTHER" id="PTHR35534:SF1">
    <property type="entry name" value="LARGE RIBOSOMAL SUBUNIT PROTEIN BL32"/>
    <property type="match status" value="1"/>
</dbReference>
<dbReference type="AlphaFoldDB" id="A0A074TC49"/>
<dbReference type="InterPro" id="IPR002677">
    <property type="entry name" value="Ribosomal_bL32"/>
</dbReference>
<reference evidence="7 8" key="1">
    <citation type="submission" date="2014-03" db="EMBL/GenBank/DDBJ databases">
        <title>The draft genome sequence of Thioclava dalianensis DLFJ1-1.</title>
        <authorList>
            <person name="Lai Q."/>
            <person name="Shao Z."/>
        </authorList>
    </citation>
    <scope>NUCLEOTIDE SEQUENCE [LARGE SCALE GENOMIC DNA]</scope>
    <source>
        <strain evidence="7 8">DLFJ1-1</strain>
    </source>
</reference>
<dbReference type="STRING" id="1185766.SAMN05216224_10780"/>
<evidence type="ECO:0000256" key="2">
    <source>
        <dbReference type="ARBA" id="ARBA00022980"/>
    </source>
</evidence>
<dbReference type="HAMAP" id="MF_00340">
    <property type="entry name" value="Ribosomal_bL32"/>
    <property type="match status" value="1"/>
</dbReference>
<dbReference type="SUPFAM" id="SSF57829">
    <property type="entry name" value="Zn-binding ribosomal proteins"/>
    <property type="match status" value="1"/>
</dbReference>
<keyword evidence="8" id="KW-1185">Reference proteome</keyword>
<evidence type="ECO:0000256" key="5">
    <source>
        <dbReference type="HAMAP-Rule" id="MF_00340"/>
    </source>
</evidence>
<dbReference type="eggNOG" id="COG0333">
    <property type="taxonomic scope" value="Bacteria"/>
</dbReference>
<proteinExistence type="inferred from homology"/>
<dbReference type="Pfam" id="PF01783">
    <property type="entry name" value="Ribosomal_L32p"/>
    <property type="match status" value="1"/>
</dbReference>
<evidence type="ECO:0000313" key="7">
    <source>
        <dbReference type="EMBL" id="KEP69356.1"/>
    </source>
</evidence>
<dbReference type="GO" id="GO:0006412">
    <property type="term" value="P:translation"/>
    <property type="evidence" value="ECO:0007669"/>
    <property type="project" value="UniProtKB-UniRule"/>
</dbReference>
<evidence type="ECO:0000256" key="4">
    <source>
        <dbReference type="ARBA" id="ARBA00035178"/>
    </source>
</evidence>
<dbReference type="EMBL" id="JHEH01000015">
    <property type="protein sequence ID" value="KEP69356.1"/>
    <property type="molecule type" value="Genomic_DNA"/>
</dbReference>
<organism evidence="7 8">
    <name type="scientific">Thioclava dalianensis</name>
    <dbReference type="NCBI Taxonomy" id="1185766"/>
    <lineage>
        <taxon>Bacteria</taxon>
        <taxon>Pseudomonadati</taxon>
        <taxon>Pseudomonadota</taxon>
        <taxon>Alphaproteobacteria</taxon>
        <taxon>Rhodobacterales</taxon>
        <taxon>Paracoccaceae</taxon>
        <taxon>Thioclava</taxon>
    </lineage>
</organism>
<sequence>MAVPQNRVTRSRRNMRRAHDSLVAANPAECPSCGELKRPHHVCASCGHYDDREIVAMTEEVDLDDDAA</sequence>
<comment type="similarity">
    <text evidence="1 5">Belongs to the bacterial ribosomal protein bL32 family.</text>
</comment>
<dbReference type="RefSeq" id="WP_038066848.1">
    <property type="nucleotide sequence ID" value="NZ_FOVB01000007.1"/>
</dbReference>
<dbReference type="PANTHER" id="PTHR35534">
    <property type="entry name" value="50S RIBOSOMAL PROTEIN L32"/>
    <property type="match status" value="1"/>
</dbReference>
<evidence type="ECO:0000256" key="1">
    <source>
        <dbReference type="ARBA" id="ARBA00008560"/>
    </source>
</evidence>
<comment type="caution">
    <text evidence="7">The sequence shown here is derived from an EMBL/GenBank/DDBJ whole genome shotgun (WGS) entry which is preliminary data.</text>
</comment>
<name>A0A074TC49_9RHOB</name>
<keyword evidence="3 5" id="KW-0687">Ribonucleoprotein</keyword>
<evidence type="ECO:0000256" key="3">
    <source>
        <dbReference type="ARBA" id="ARBA00023274"/>
    </source>
</evidence>
<feature type="region of interest" description="Disordered" evidence="6">
    <location>
        <begin position="1"/>
        <end position="20"/>
    </location>
</feature>
<dbReference type="OrthoDB" id="9801927at2"/>
<dbReference type="Proteomes" id="UP000027725">
    <property type="component" value="Unassembled WGS sequence"/>
</dbReference>
<keyword evidence="2 5" id="KW-0689">Ribosomal protein</keyword>
<dbReference type="GO" id="GO:0003735">
    <property type="term" value="F:structural constituent of ribosome"/>
    <property type="evidence" value="ECO:0007669"/>
    <property type="project" value="InterPro"/>
</dbReference>
<evidence type="ECO:0000313" key="8">
    <source>
        <dbReference type="Proteomes" id="UP000027725"/>
    </source>
</evidence>
<evidence type="ECO:0000256" key="6">
    <source>
        <dbReference type="SAM" id="MobiDB-lite"/>
    </source>
</evidence>
<accession>A0A074TC49</accession>
<dbReference type="InterPro" id="IPR011332">
    <property type="entry name" value="Ribosomal_zn-bd"/>
</dbReference>